<keyword evidence="1" id="KW-1133">Transmembrane helix</keyword>
<reference evidence="2 3" key="1">
    <citation type="journal article" date="2016" name="Front. Microbiol.">
        <title>Genomic Resource of Rice Seed Associated Bacteria.</title>
        <authorList>
            <person name="Midha S."/>
            <person name="Bansal K."/>
            <person name="Sharma S."/>
            <person name="Kumar N."/>
            <person name="Patil P.P."/>
            <person name="Chaudhry V."/>
            <person name="Patil P.B."/>
        </authorList>
    </citation>
    <scope>NUCLEOTIDE SEQUENCE [LARGE SCALE GENOMIC DNA]</scope>
    <source>
        <strain evidence="2 3">NS365</strain>
    </source>
</reference>
<protein>
    <submittedName>
        <fullName evidence="2">Uncharacterized protein</fullName>
    </submittedName>
</protein>
<organism evidence="2 3">
    <name type="scientific">Aureimonas ureilytica</name>
    <dbReference type="NCBI Taxonomy" id="401562"/>
    <lineage>
        <taxon>Bacteria</taxon>
        <taxon>Pseudomonadati</taxon>
        <taxon>Pseudomonadota</taxon>
        <taxon>Alphaproteobacteria</taxon>
        <taxon>Hyphomicrobiales</taxon>
        <taxon>Aurantimonadaceae</taxon>
        <taxon>Aureimonas</taxon>
    </lineage>
</organism>
<proteinExistence type="predicted"/>
<dbReference type="PATRIC" id="fig|401562.4.peg.4525"/>
<evidence type="ECO:0000256" key="1">
    <source>
        <dbReference type="SAM" id="Phobius"/>
    </source>
</evidence>
<sequence>MASKKLGNRPDQHDRRNLKIGDLTRYFAAWAMLAICMSTLGYKAIGRCIEAQAAQVLDRQENFRSFRTASSEAGR</sequence>
<feature type="transmembrane region" description="Helical" evidence="1">
    <location>
        <begin position="23"/>
        <end position="42"/>
    </location>
</feature>
<dbReference type="RefSeq" id="WP_058602424.1">
    <property type="nucleotide sequence ID" value="NZ_LDQA01000079.1"/>
</dbReference>
<accession>A0A175REP6</accession>
<evidence type="ECO:0000313" key="2">
    <source>
        <dbReference type="EMBL" id="KTR02277.1"/>
    </source>
</evidence>
<keyword evidence="3" id="KW-1185">Reference proteome</keyword>
<dbReference type="EMBL" id="LDQA01000079">
    <property type="protein sequence ID" value="KTR02277.1"/>
    <property type="molecule type" value="Genomic_DNA"/>
</dbReference>
<keyword evidence="1" id="KW-0472">Membrane</keyword>
<comment type="caution">
    <text evidence="2">The sequence shown here is derived from an EMBL/GenBank/DDBJ whole genome shotgun (WGS) entry which is preliminary data.</text>
</comment>
<dbReference type="AlphaFoldDB" id="A0A175REP6"/>
<dbReference type="Proteomes" id="UP000078529">
    <property type="component" value="Unassembled WGS sequence"/>
</dbReference>
<gene>
    <name evidence="2" type="ORF">NS365_21945</name>
</gene>
<name>A0A175REP6_9HYPH</name>
<keyword evidence="1" id="KW-0812">Transmembrane</keyword>
<evidence type="ECO:0000313" key="3">
    <source>
        <dbReference type="Proteomes" id="UP000078529"/>
    </source>
</evidence>